<dbReference type="SUPFAM" id="SSF51366">
    <property type="entry name" value="Ribulose-phoshate binding barrel"/>
    <property type="match status" value="1"/>
</dbReference>
<dbReference type="EMBL" id="CAEZTB010000078">
    <property type="protein sequence ID" value="CAB4557169.1"/>
    <property type="molecule type" value="Genomic_DNA"/>
</dbReference>
<evidence type="ECO:0000259" key="10">
    <source>
        <dbReference type="SMART" id="SM00934"/>
    </source>
</evidence>
<dbReference type="PANTHER" id="PTHR43375:SF1">
    <property type="entry name" value="OROTIDINE 5'-PHOSPHATE DECARBOXYLASE"/>
    <property type="match status" value="1"/>
</dbReference>
<dbReference type="UniPathway" id="UPA00070">
    <property type="reaction ID" value="UER00120"/>
</dbReference>
<gene>
    <name evidence="11" type="ORF">UFOPK1581_00543</name>
</gene>
<evidence type="ECO:0000256" key="7">
    <source>
        <dbReference type="ARBA" id="ARBA00023239"/>
    </source>
</evidence>
<name>A0A6J6D390_9ZZZZ</name>
<dbReference type="SMART" id="SM00934">
    <property type="entry name" value="OMPdecase"/>
    <property type="match status" value="1"/>
</dbReference>
<evidence type="ECO:0000256" key="5">
    <source>
        <dbReference type="ARBA" id="ARBA00022793"/>
    </source>
</evidence>
<dbReference type="CDD" id="cd04725">
    <property type="entry name" value="OMP_decarboxylase_like"/>
    <property type="match status" value="1"/>
</dbReference>
<dbReference type="GO" id="GO:0006207">
    <property type="term" value="P:'de novo' pyrimidine nucleobase biosynthetic process"/>
    <property type="evidence" value="ECO:0007669"/>
    <property type="project" value="InterPro"/>
</dbReference>
<organism evidence="11">
    <name type="scientific">freshwater metagenome</name>
    <dbReference type="NCBI Taxonomy" id="449393"/>
    <lineage>
        <taxon>unclassified sequences</taxon>
        <taxon>metagenomes</taxon>
        <taxon>ecological metagenomes</taxon>
    </lineage>
</organism>
<dbReference type="AlphaFoldDB" id="A0A6J6D390"/>
<dbReference type="PANTHER" id="PTHR43375">
    <property type="entry name" value="OROTIDINE 5'-PHOSPHATE DECARBOXYLASE"/>
    <property type="match status" value="1"/>
</dbReference>
<evidence type="ECO:0000256" key="2">
    <source>
        <dbReference type="ARBA" id="ARBA00008847"/>
    </source>
</evidence>
<dbReference type="GO" id="GO:0004590">
    <property type="term" value="F:orotidine-5'-phosphate decarboxylase activity"/>
    <property type="evidence" value="ECO:0007669"/>
    <property type="project" value="UniProtKB-EC"/>
</dbReference>
<dbReference type="Gene3D" id="3.20.20.70">
    <property type="entry name" value="Aldolase class I"/>
    <property type="match status" value="1"/>
</dbReference>
<keyword evidence="7" id="KW-0456">Lyase</keyword>
<evidence type="ECO:0000313" key="11">
    <source>
        <dbReference type="EMBL" id="CAB4557169.1"/>
    </source>
</evidence>
<keyword evidence="6" id="KW-0665">Pyrimidine biosynthesis</keyword>
<dbReference type="InterPro" id="IPR018089">
    <property type="entry name" value="OMPdecase_AS"/>
</dbReference>
<evidence type="ECO:0000256" key="4">
    <source>
        <dbReference type="ARBA" id="ARBA00021923"/>
    </source>
</evidence>
<dbReference type="Pfam" id="PF00215">
    <property type="entry name" value="OMPdecase"/>
    <property type="match status" value="1"/>
</dbReference>
<dbReference type="EC" id="4.1.1.23" evidence="3"/>
<dbReference type="InterPro" id="IPR001754">
    <property type="entry name" value="OMPdeCOase_dom"/>
</dbReference>
<keyword evidence="5" id="KW-0210">Decarboxylase</keyword>
<comment type="catalytic activity">
    <reaction evidence="9">
        <text>orotidine 5'-phosphate + H(+) = UMP + CO2</text>
        <dbReference type="Rhea" id="RHEA:11596"/>
        <dbReference type="ChEBI" id="CHEBI:15378"/>
        <dbReference type="ChEBI" id="CHEBI:16526"/>
        <dbReference type="ChEBI" id="CHEBI:57538"/>
        <dbReference type="ChEBI" id="CHEBI:57865"/>
        <dbReference type="EC" id="4.1.1.23"/>
    </reaction>
</comment>
<dbReference type="InterPro" id="IPR011995">
    <property type="entry name" value="OMPdecase_type-2"/>
</dbReference>
<accession>A0A6J6D390</accession>
<feature type="domain" description="Orotidine 5'-phosphate decarboxylase" evidence="10">
    <location>
        <begin position="2"/>
        <end position="221"/>
    </location>
</feature>
<sequence length="228" mass="23858">MGESEGNVGILKPQVAFFEQFGSKGFAVLERVLNRAKGMGYLVIADAKRGDIGTTMAGYASGWLSSTAPFVVDALTVSPYLGAKSLEDTILLAQENRKGLFLLAATSNSEAKGLQSSIGIGGRSVAKSISSFAAEHNESHLGSIGVVVGAKIKIEEFGIAKQELENTPILTPGFGAQGARLADGKRLFGELSKNVIFNVSRAIAGDSPSGLQDRVLSAKRELEIGLSN</sequence>
<evidence type="ECO:0000256" key="3">
    <source>
        <dbReference type="ARBA" id="ARBA00012321"/>
    </source>
</evidence>
<evidence type="ECO:0000256" key="1">
    <source>
        <dbReference type="ARBA" id="ARBA00004861"/>
    </source>
</evidence>
<reference evidence="11" key="1">
    <citation type="submission" date="2020-05" db="EMBL/GenBank/DDBJ databases">
        <authorList>
            <person name="Chiriac C."/>
            <person name="Salcher M."/>
            <person name="Ghai R."/>
            <person name="Kavagutti S V."/>
        </authorList>
    </citation>
    <scope>NUCLEOTIDE SEQUENCE</scope>
</reference>
<comment type="pathway">
    <text evidence="1">Pyrimidine metabolism; UMP biosynthesis via de novo pathway; UMP from orotate: step 2/2.</text>
</comment>
<evidence type="ECO:0000256" key="8">
    <source>
        <dbReference type="ARBA" id="ARBA00033428"/>
    </source>
</evidence>
<evidence type="ECO:0000256" key="9">
    <source>
        <dbReference type="ARBA" id="ARBA00049157"/>
    </source>
</evidence>
<evidence type="ECO:0000256" key="6">
    <source>
        <dbReference type="ARBA" id="ARBA00022975"/>
    </source>
</evidence>
<dbReference type="PROSITE" id="PS00156">
    <property type="entry name" value="OMPDECASE"/>
    <property type="match status" value="1"/>
</dbReference>
<dbReference type="InterPro" id="IPR013785">
    <property type="entry name" value="Aldolase_TIM"/>
</dbReference>
<dbReference type="GO" id="GO:0044205">
    <property type="term" value="P:'de novo' UMP biosynthetic process"/>
    <property type="evidence" value="ECO:0007669"/>
    <property type="project" value="UniProtKB-UniPathway"/>
</dbReference>
<comment type="similarity">
    <text evidence="2">Belongs to the OMP decarboxylase family. Type 2 subfamily.</text>
</comment>
<proteinExistence type="inferred from homology"/>
<protein>
    <recommendedName>
        <fullName evidence="4">Orotidine 5'-phosphate decarboxylase</fullName>
        <ecNumber evidence="3">4.1.1.23</ecNumber>
    </recommendedName>
    <alternativeName>
        <fullName evidence="8">OMP decarboxylase</fullName>
    </alternativeName>
</protein>
<dbReference type="InterPro" id="IPR011060">
    <property type="entry name" value="RibuloseP-bd_barrel"/>
</dbReference>
<dbReference type="NCBIfam" id="TIGR02127">
    <property type="entry name" value="pyrF_sub2"/>
    <property type="match status" value="1"/>
</dbReference>